<accession>A0ABP8PYS7</accession>
<reference evidence="2" key="1">
    <citation type="journal article" date="2019" name="Int. J. Syst. Evol. Microbiol.">
        <title>The Global Catalogue of Microorganisms (GCM) 10K type strain sequencing project: providing services to taxonomists for standard genome sequencing and annotation.</title>
        <authorList>
            <consortium name="The Broad Institute Genomics Platform"/>
            <consortium name="The Broad Institute Genome Sequencing Center for Infectious Disease"/>
            <person name="Wu L."/>
            <person name="Ma J."/>
        </authorList>
    </citation>
    <scope>NUCLEOTIDE SEQUENCE [LARGE SCALE GENOMIC DNA]</scope>
    <source>
        <strain evidence="2">JCM 32226</strain>
    </source>
</reference>
<dbReference type="NCBIfam" id="TIGR04108">
    <property type="entry name" value="HutX"/>
    <property type="match status" value="1"/>
</dbReference>
<gene>
    <name evidence="1" type="primary">hutX</name>
    <name evidence="1" type="ORF">GCM10023095_07340</name>
</gene>
<dbReference type="Pfam" id="PF06228">
    <property type="entry name" value="ChuX_HutX"/>
    <property type="match status" value="1"/>
</dbReference>
<dbReference type="InterPro" id="IPR010413">
    <property type="entry name" value="HutX-like"/>
</dbReference>
<sequence length="168" mass="18304">MLLNEQVAALIARRADQTTQAMAEQLGVTEGDLIAALPADWVTLWPGEQTEALLGQLTTWGPLTTIVESAGSIFEFKGPFPAGRSGHGYYNLGGDGGLHGHLKLQAIRQIALLSKPFMGRPSHAFVFITEDGRCAFKIYLGRDEARQLLPAQVSRFQQWQQATGLPTD</sequence>
<name>A0ABP8PYS7_9GAMM</name>
<dbReference type="RefSeq" id="WP_345010158.1">
    <property type="nucleotide sequence ID" value="NZ_BAABFC010000003.1"/>
</dbReference>
<evidence type="ECO:0000313" key="1">
    <source>
        <dbReference type="EMBL" id="GAA4494930.1"/>
    </source>
</evidence>
<dbReference type="PIRSF" id="PIRSF030840">
    <property type="entry name" value="DUF1008"/>
    <property type="match status" value="1"/>
</dbReference>
<keyword evidence="2" id="KW-1185">Reference proteome</keyword>
<dbReference type="CDD" id="cd16829">
    <property type="entry name" value="ChuX_HutX-like"/>
    <property type="match status" value="1"/>
</dbReference>
<proteinExistence type="predicted"/>
<dbReference type="EMBL" id="BAABFC010000003">
    <property type="protein sequence ID" value="GAA4494930.1"/>
    <property type="molecule type" value="Genomic_DNA"/>
</dbReference>
<dbReference type="SUPFAM" id="SSF144064">
    <property type="entry name" value="Heme iron utilization protein-like"/>
    <property type="match status" value="1"/>
</dbReference>
<dbReference type="InterPro" id="IPR053733">
    <property type="entry name" value="Heme_Transport_Util_sf"/>
</dbReference>
<dbReference type="Proteomes" id="UP001501321">
    <property type="component" value="Unassembled WGS sequence"/>
</dbReference>
<organism evidence="1 2">
    <name type="scientific">Pseudaeromonas paramecii</name>
    <dbReference type="NCBI Taxonomy" id="2138166"/>
    <lineage>
        <taxon>Bacteria</taxon>
        <taxon>Pseudomonadati</taxon>
        <taxon>Pseudomonadota</taxon>
        <taxon>Gammaproteobacteria</taxon>
        <taxon>Aeromonadales</taxon>
        <taxon>Aeromonadaceae</taxon>
        <taxon>Pseudaeromonas</taxon>
    </lineage>
</organism>
<protein>
    <submittedName>
        <fullName evidence="1">Heme utilization cystosolic carrier protein HutX</fullName>
    </submittedName>
</protein>
<dbReference type="Gene3D" id="3.40.1570.10">
    <property type="entry name" value="HemS/ChuS/ChuX like domains"/>
    <property type="match status" value="1"/>
</dbReference>
<comment type="caution">
    <text evidence="1">The sequence shown here is derived from an EMBL/GenBank/DDBJ whole genome shotgun (WGS) entry which is preliminary data.</text>
</comment>
<evidence type="ECO:0000313" key="2">
    <source>
        <dbReference type="Proteomes" id="UP001501321"/>
    </source>
</evidence>